<protein>
    <recommendedName>
        <fullName evidence="3">PH domain-containing protein</fullName>
    </recommendedName>
</protein>
<keyword evidence="2" id="KW-1185">Reference proteome</keyword>
<reference evidence="1 2" key="1">
    <citation type="submission" date="2016-11" db="EMBL/GenBank/DDBJ databases">
        <title>The macronuclear genome of Stentor coeruleus: a giant cell with tiny introns.</title>
        <authorList>
            <person name="Slabodnick M."/>
            <person name="Ruby J.G."/>
            <person name="Reiff S.B."/>
            <person name="Swart E.C."/>
            <person name="Gosai S."/>
            <person name="Prabakaran S."/>
            <person name="Witkowska E."/>
            <person name="Larue G.E."/>
            <person name="Fisher S."/>
            <person name="Freeman R.M."/>
            <person name="Gunawardena J."/>
            <person name="Chu W."/>
            <person name="Stover N.A."/>
            <person name="Gregory B.D."/>
            <person name="Nowacki M."/>
            <person name="Derisi J."/>
            <person name="Roy S.W."/>
            <person name="Marshall W.F."/>
            <person name="Sood P."/>
        </authorList>
    </citation>
    <scope>NUCLEOTIDE SEQUENCE [LARGE SCALE GENOMIC DNA]</scope>
    <source>
        <strain evidence="1">WM001</strain>
    </source>
</reference>
<name>A0A1R2BS84_9CILI</name>
<evidence type="ECO:0000313" key="1">
    <source>
        <dbReference type="EMBL" id="OMJ79673.1"/>
    </source>
</evidence>
<sequence>MIEKNFMEFVEKKLGKQTVSINSNQRIVQKKYYRFRLDGIPTNERNFYEKIVPLLEGAELYKKLRNSDKRVAFDPMEELPPENCGYAIRYVHLHKSLEKIDLKQPLKPGFDLVVKVDQLQSPKLSQNTLSLIRSLGHEENEFDGPYDMASCYLSIPEEHREFYYPFTLQLNNNDRIELIAKDFLTFKQWINGINALVKNKKRLVKLRSRIESYTSV</sequence>
<dbReference type="Proteomes" id="UP000187209">
    <property type="component" value="Unassembled WGS sequence"/>
</dbReference>
<accession>A0A1R2BS84</accession>
<evidence type="ECO:0008006" key="3">
    <source>
        <dbReference type="Google" id="ProtNLM"/>
    </source>
</evidence>
<dbReference type="OrthoDB" id="313596at2759"/>
<dbReference type="AlphaFoldDB" id="A0A1R2BS84"/>
<dbReference type="SUPFAM" id="SSF50729">
    <property type="entry name" value="PH domain-like"/>
    <property type="match status" value="1"/>
</dbReference>
<organism evidence="1 2">
    <name type="scientific">Stentor coeruleus</name>
    <dbReference type="NCBI Taxonomy" id="5963"/>
    <lineage>
        <taxon>Eukaryota</taxon>
        <taxon>Sar</taxon>
        <taxon>Alveolata</taxon>
        <taxon>Ciliophora</taxon>
        <taxon>Postciliodesmatophora</taxon>
        <taxon>Heterotrichea</taxon>
        <taxon>Heterotrichida</taxon>
        <taxon>Stentoridae</taxon>
        <taxon>Stentor</taxon>
    </lineage>
</organism>
<proteinExistence type="predicted"/>
<dbReference type="EMBL" id="MPUH01000459">
    <property type="protein sequence ID" value="OMJ79673.1"/>
    <property type="molecule type" value="Genomic_DNA"/>
</dbReference>
<gene>
    <name evidence="1" type="ORF">SteCoe_20236</name>
</gene>
<comment type="caution">
    <text evidence="1">The sequence shown here is derived from an EMBL/GenBank/DDBJ whole genome shotgun (WGS) entry which is preliminary data.</text>
</comment>
<evidence type="ECO:0000313" key="2">
    <source>
        <dbReference type="Proteomes" id="UP000187209"/>
    </source>
</evidence>